<protein>
    <submittedName>
        <fullName evidence="9">TrkH family potassium uptake protein</fullName>
    </submittedName>
</protein>
<keyword evidence="3" id="KW-1003">Cell membrane</keyword>
<comment type="subcellular location">
    <subcellularLocation>
        <location evidence="1">Cell membrane</location>
        <topology evidence="1">Multi-pass membrane protein</topology>
    </subcellularLocation>
</comment>
<evidence type="ECO:0000256" key="7">
    <source>
        <dbReference type="ARBA" id="ARBA00023136"/>
    </source>
</evidence>
<evidence type="ECO:0000256" key="6">
    <source>
        <dbReference type="ARBA" id="ARBA00023065"/>
    </source>
</evidence>
<feature type="transmembrane region" description="Helical" evidence="8">
    <location>
        <begin position="42"/>
        <end position="60"/>
    </location>
</feature>
<dbReference type="InterPro" id="IPR003445">
    <property type="entry name" value="Cat_transpt"/>
</dbReference>
<evidence type="ECO:0000256" key="5">
    <source>
        <dbReference type="ARBA" id="ARBA00022989"/>
    </source>
</evidence>
<dbReference type="Proteomes" id="UP000318080">
    <property type="component" value="Unassembled WGS sequence"/>
</dbReference>
<feature type="transmembrane region" description="Helical" evidence="8">
    <location>
        <begin position="66"/>
        <end position="97"/>
    </location>
</feature>
<dbReference type="PANTHER" id="PTHR32024:SF1">
    <property type="entry name" value="KTR SYSTEM POTASSIUM UPTAKE PROTEIN B"/>
    <property type="match status" value="1"/>
</dbReference>
<keyword evidence="4 8" id="KW-0812">Transmembrane</keyword>
<proteinExistence type="predicted"/>
<keyword evidence="10" id="KW-1185">Reference proteome</keyword>
<keyword evidence="7 8" id="KW-0472">Membrane</keyword>
<dbReference type="GO" id="GO:0005886">
    <property type="term" value="C:plasma membrane"/>
    <property type="evidence" value="ECO:0007669"/>
    <property type="project" value="UniProtKB-SubCell"/>
</dbReference>
<evidence type="ECO:0000313" key="10">
    <source>
        <dbReference type="Proteomes" id="UP000318080"/>
    </source>
</evidence>
<keyword evidence="2" id="KW-0813">Transport</keyword>
<keyword evidence="6" id="KW-0406">Ion transport</keyword>
<feature type="transmembrane region" description="Helical" evidence="8">
    <location>
        <begin position="124"/>
        <end position="145"/>
    </location>
</feature>
<dbReference type="STRING" id="1686286.GCA_900092335_00630"/>
<feature type="transmembrane region" description="Helical" evidence="8">
    <location>
        <begin position="354"/>
        <end position="375"/>
    </location>
</feature>
<evidence type="ECO:0000256" key="1">
    <source>
        <dbReference type="ARBA" id="ARBA00004651"/>
    </source>
</evidence>
<dbReference type="GO" id="GO:0008324">
    <property type="term" value="F:monoatomic cation transmembrane transporter activity"/>
    <property type="evidence" value="ECO:0007669"/>
    <property type="project" value="InterPro"/>
</dbReference>
<feature type="transmembrane region" description="Helical" evidence="8">
    <location>
        <begin position="231"/>
        <end position="253"/>
    </location>
</feature>
<gene>
    <name evidence="9" type="ORF">EJK80_10245</name>
</gene>
<accession>A0A540R5A8</accession>
<evidence type="ECO:0000256" key="4">
    <source>
        <dbReference type="ARBA" id="ARBA00022692"/>
    </source>
</evidence>
<organism evidence="9 10">
    <name type="scientific">Corynebacterium phoceense</name>
    <dbReference type="NCBI Taxonomy" id="1686286"/>
    <lineage>
        <taxon>Bacteria</taxon>
        <taxon>Bacillati</taxon>
        <taxon>Actinomycetota</taxon>
        <taxon>Actinomycetes</taxon>
        <taxon>Mycobacteriales</taxon>
        <taxon>Corynebacteriaceae</taxon>
        <taxon>Corynebacterium</taxon>
    </lineage>
</organism>
<name>A0A540R5A8_9CORY</name>
<reference evidence="9 10" key="1">
    <citation type="submission" date="2019-06" db="EMBL/GenBank/DDBJ databases">
        <title>Draft genome of C. phoceense Strain 272.</title>
        <authorList>
            <person name="Pacheco L.G.C."/>
            <person name="Barberis C.M."/>
            <person name="Almuzara M.N."/>
            <person name="Traglia G.M."/>
            <person name="Santos C.S."/>
            <person name="Rocha D.J.P.G."/>
            <person name="Aguiar E.R.G.R."/>
            <person name="Vay C.A."/>
        </authorList>
    </citation>
    <scope>NUCLEOTIDE SEQUENCE [LARGE SCALE GENOMIC DNA]</scope>
    <source>
        <strain evidence="9 10">272</strain>
    </source>
</reference>
<dbReference type="GO" id="GO:0030001">
    <property type="term" value="P:metal ion transport"/>
    <property type="evidence" value="ECO:0007669"/>
    <property type="project" value="UniProtKB-ARBA"/>
</dbReference>
<evidence type="ECO:0000256" key="3">
    <source>
        <dbReference type="ARBA" id="ARBA00022475"/>
    </source>
</evidence>
<feature type="transmembrane region" description="Helical" evidence="8">
    <location>
        <begin position="190"/>
        <end position="210"/>
    </location>
</feature>
<feature type="transmembrane region" description="Helical" evidence="8">
    <location>
        <begin position="302"/>
        <end position="333"/>
    </location>
</feature>
<feature type="transmembrane region" description="Helical" evidence="8">
    <location>
        <begin position="395"/>
        <end position="419"/>
    </location>
</feature>
<dbReference type="EMBL" id="VHIR01000016">
    <property type="protein sequence ID" value="TQE42886.1"/>
    <property type="molecule type" value="Genomic_DNA"/>
</dbReference>
<dbReference type="PANTHER" id="PTHR32024">
    <property type="entry name" value="TRK SYSTEM POTASSIUM UPTAKE PROTEIN TRKG-RELATED"/>
    <property type="match status" value="1"/>
</dbReference>
<sequence>MVKISWLGPARLTAVGFMALILTGTLLLMLPISAHVPHWTPFLPAFFTATSAVSLTGLIVEDTGSYWTHFGQCVILALIQLGGLGIMSLASLSGMLLTGRVSLKARAAGAAEGRPIVEGGIRRTLTFTFLFTFAAEAAVALVVGVRGMAHYGWTGPQAVWEGTFHAVSAFNNAGFSTYSDNLVGFAADPWILLPLAAAIIGGGLGYPVHAEFLRRVRARLTVRARVHHASVTARMTLWASAVLVVGGTAFMWASESRGVLAGMPAGQRLLNAFFMAVSPRTAGFNAIDYGQAHPVTLMGTDVLMYIGGGSAGTAGGIKVTTACVLLAAMVAEFRGRDDVAIGHRRIPTAAVRQALVLAFFGIAVIAVGVGLLRAFDPQFTADQVMLEVTSAFATVGLSTGITASLSAPSQIILCFIMYLGRVGPTTLIAALAARAVTQRFSYPEERPFIG</sequence>
<comment type="caution">
    <text evidence="9">The sequence shown here is derived from an EMBL/GenBank/DDBJ whole genome shotgun (WGS) entry which is preliminary data.</text>
</comment>
<evidence type="ECO:0000256" key="8">
    <source>
        <dbReference type="SAM" id="Phobius"/>
    </source>
</evidence>
<dbReference type="AlphaFoldDB" id="A0A540R5A8"/>
<dbReference type="Pfam" id="PF02386">
    <property type="entry name" value="TrkH"/>
    <property type="match status" value="1"/>
</dbReference>
<evidence type="ECO:0000313" key="9">
    <source>
        <dbReference type="EMBL" id="TQE42886.1"/>
    </source>
</evidence>
<feature type="transmembrane region" description="Helical" evidence="8">
    <location>
        <begin position="12"/>
        <end position="30"/>
    </location>
</feature>
<keyword evidence="5 8" id="KW-1133">Transmembrane helix</keyword>
<evidence type="ECO:0000256" key="2">
    <source>
        <dbReference type="ARBA" id="ARBA00022448"/>
    </source>
</evidence>